<dbReference type="Gene3D" id="3.30.160.60">
    <property type="entry name" value="Classic Zinc Finger"/>
    <property type="match status" value="1"/>
</dbReference>
<protein>
    <recommendedName>
        <fullName evidence="3">C2H2-type domain-containing protein</fullName>
    </recommendedName>
</protein>
<dbReference type="Gramene" id="TraesNOR2D03G01229530.1">
    <property type="protein sequence ID" value="TraesNOR2D03G01229530.1.CDS1"/>
    <property type="gene ID" value="TraesNOR2D03G01229530"/>
</dbReference>
<keyword evidence="5" id="KW-1185">Reference proteome</keyword>
<dbReference type="InterPro" id="IPR013087">
    <property type="entry name" value="Znf_C2H2_type"/>
</dbReference>
<feature type="domain" description="C2H2-type" evidence="3">
    <location>
        <begin position="101"/>
        <end position="129"/>
    </location>
</feature>
<dbReference type="PANTHER" id="PTHR35744">
    <property type="entry name" value="C2H2-TYPE DOMAIN-CONTAINING PROTEIN"/>
    <property type="match status" value="1"/>
</dbReference>
<dbReference type="AlphaFoldDB" id="A0A1D5USV8"/>
<dbReference type="Gramene" id="TraesARI2D03G01229540.1">
    <property type="protein sequence ID" value="TraesARI2D03G01229540.1.CDS1"/>
    <property type="gene ID" value="TraesARI2D03G01229540"/>
</dbReference>
<accession>A0A1D5USV8</accession>
<dbReference type="Gramene" id="TraesLDM2D03G01214120.1">
    <property type="protein sequence ID" value="TraesLDM2D03G01214120.1.CDS1"/>
    <property type="gene ID" value="TraesLDM2D03G01214120"/>
</dbReference>
<dbReference type="Gramene" id="TraesSYM2D03G01228560.1">
    <property type="protein sequence ID" value="TraesSYM2D03G01228560.1.CDS1"/>
    <property type="gene ID" value="TraesSYM2D03G01228560"/>
</dbReference>
<dbReference type="Proteomes" id="UP000019116">
    <property type="component" value="Chromosome 2D"/>
</dbReference>
<dbReference type="Gramene" id="TraesLAC2D03G01164900.1">
    <property type="protein sequence ID" value="TraesLAC2D03G01164900.1.CDS1"/>
    <property type="gene ID" value="TraesLAC2D03G01164900"/>
</dbReference>
<dbReference type="Gramene" id="TraesCLE_scaffold_026544_01G000100.1">
    <property type="protein sequence ID" value="TraesCLE_scaffold_026544_01G000100.1"/>
    <property type="gene ID" value="TraesCLE_scaffold_026544_01G000100"/>
</dbReference>
<proteinExistence type="predicted"/>
<evidence type="ECO:0000313" key="5">
    <source>
        <dbReference type="Proteomes" id="UP000019116"/>
    </source>
</evidence>
<dbReference type="Gramene" id="TraesSTA2D03G01202130.1">
    <property type="protein sequence ID" value="TraesSTA2D03G01202130.1.CDS1"/>
    <property type="gene ID" value="TraesSTA2D03G01202130"/>
</dbReference>
<dbReference type="Gramene" id="TraesPARA_EIv1.0_0706770.1">
    <property type="protein sequence ID" value="TraesPARA_EIv1.0_0706770.1.CDS1"/>
    <property type="gene ID" value="TraesPARA_EIv1.0_0706770"/>
</dbReference>
<dbReference type="STRING" id="4565.A0A1D5USV8"/>
<feature type="region of interest" description="Disordered" evidence="2">
    <location>
        <begin position="289"/>
        <end position="329"/>
    </location>
</feature>
<dbReference type="Gramene" id="TraesROB_scaffold_058985_01G000100.1">
    <property type="protein sequence ID" value="TraesROB_scaffold_058985_01G000100.1"/>
    <property type="gene ID" value="TraesROB_scaffold_058985_01G000100"/>
</dbReference>
<dbReference type="OMA" id="CAKLRCL"/>
<evidence type="ECO:0000256" key="1">
    <source>
        <dbReference type="PROSITE-ProRule" id="PRU00042"/>
    </source>
</evidence>
<dbReference type="PROSITE" id="PS50157">
    <property type="entry name" value="ZINC_FINGER_C2H2_2"/>
    <property type="match status" value="1"/>
</dbReference>
<evidence type="ECO:0000313" key="4">
    <source>
        <dbReference type="EnsemblPlants" id="TraesCS2D02G327200.1.cds1"/>
    </source>
</evidence>
<evidence type="ECO:0000256" key="2">
    <source>
        <dbReference type="SAM" id="MobiDB-lite"/>
    </source>
</evidence>
<dbReference type="Gramene" id="TraesJUL2D03G01219680.1">
    <property type="protein sequence ID" value="TraesJUL2D03G01219680.1.CDS1"/>
    <property type="gene ID" value="TraesJUL2D03G01219680"/>
</dbReference>
<reference evidence="4" key="1">
    <citation type="submission" date="2018-08" db="EMBL/GenBank/DDBJ databases">
        <authorList>
            <person name="Rossello M."/>
        </authorList>
    </citation>
    <scope>NUCLEOTIDE SEQUENCE [LARGE SCALE GENOMIC DNA]</scope>
    <source>
        <strain evidence="4">cv. Chinese Spring</strain>
    </source>
</reference>
<keyword evidence="1" id="KW-0862">Zinc</keyword>
<feature type="compositionally biased region" description="Acidic residues" evidence="2">
    <location>
        <begin position="289"/>
        <end position="304"/>
    </location>
</feature>
<dbReference type="Gramene" id="TraesCS2D03G0752100.1">
    <property type="protein sequence ID" value="TraesCS2D03G0752100.1.CDS1"/>
    <property type="gene ID" value="TraesCS2D03G0752100"/>
</dbReference>
<dbReference type="Gramene" id="TraesMAC2D03G01211300.1">
    <property type="protein sequence ID" value="TraesMAC2D03G01211300.1.CDS1"/>
    <property type="gene ID" value="TraesMAC2D03G01211300"/>
</dbReference>
<dbReference type="EnsemblPlants" id="TraesCS2D02G327200.1">
    <property type="protein sequence ID" value="TraesCS2D02G327200.1.cds1"/>
    <property type="gene ID" value="TraesCS2D02G327200"/>
</dbReference>
<sequence length="329" mass="36337">MSRPLHNLRRRLLSSTLRVLPSPSHRLSTTSSTPATRAPTTPVAVLWDLAASRPPSKLPLYDSAVRLHLAASSFGRLRFSAAFVHPCHRLPDPDPSADATNLCRVCGRKFRARDALLRHFDTIHTREHAKRLERIESSRGDRRVRLAASLSLKLSKYTKAARELTAGVNPGSPADELRRARVHAELSRYPSTALRDRAQEVLDDGSVGCLMLVSGREELSPLLRLAKEKGVRSVVVGGESGLARWADTGFTWAEVIAGKARKAAPSMSGKWRDRDVLKGLEWRYEDDDEEEVVFEEDGDGDGSEELAGSANGKPWWKLESDGEDSSLCT</sequence>
<dbReference type="PROSITE" id="PS00028">
    <property type="entry name" value="ZINC_FINGER_C2H2_1"/>
    <property type="match status" value="1"/>
</dbReference>
<dbReference type="PANTHER" id="PTHR35744:SF4">
    <property type="entry name" value="OS04G0464600 PROTEIN"/>
    <property type="match status" value="1"/>
</dbReference>
<dbReference type="Gramene" id="TraesWEE_scaffold_106298_01G000100.1">
    <property type="protein sequence ID" value="TraesWEE_scaffold_106298_01G000100.1"/>
    <property type="gene ID" value="TraesWEE_scaffold_106298_01G000100"/>
</dbReference>
<organism evidence="4">
    <name type="scientific">Triticum aestivum</name>
    <name type="common">Wheat</name>
    <dbReference type="NCBI Taxonomy" id="4565"/>
    <lineage>
        <taxon>Eukaryota</taxon>
        <taxon>Viridiplantae</taxon>
        <taxon>Streptophyta</taxon>
        <taxon>Embryophyta</taxon>
        <taxon>Tracheophyta</taxon>
        <taxon>Spermatophyta</taxon>
        <taxon>Magnoliopsida</taxon>
        <taxon>Liliopsida</taxon>
        <taxon>Poales</taxon>
        <taxon>Poaceae</taxon>
        <taxon>BOP clade</taxon>
        <taxon>Pooideae</taxon>
        <taxon>Triticodae</taxon>
        <taxon>Triticeae</taxon>
        <taxon>Triticinae</taxon>
        <taxon>Triticum</taxon>
    </lineage>
</organism>
<name>A0A1D5USV8_WHEAT</name>
<evidence type="ECO:0000259" key="3">
    <source>
        <dbReference type="PROSITE" id="PS50157"/>
    </source>
</evidence>
<keyword evidence="1" id="KW-0479">Metal-binding</keyword>
<dbReference type="GO" id="GO:0008270">
    <property type="term" value="F:zinc ion binding"/>
    <property type="evidence" value="ECO:0007669"/>
    <property type="project" value="UniProtKB-KW"/>
</dbReference>
<dbReference type="Gramene" id="TraesCAD_scaffold_115301_01G000100.1">
    <property type="protein sequence ID" value="TraesCAD_scaffold_115301_01G000100.1"/>
    <property type="gene ID" value="TraesCAD_scaffold_115301_01G000100"/>
</dbReference>
<dbReference type="Gramene" id="TraesRN2D0100796700.1">
    <property type="protein sequence ID" value="TraesRN2D0100796700.1"/>
    <property type="gene ID" value="TraesRN2D0100796700"/>
</dbReference>
<dbReference type="Gramene" id="TraesJAG2D03G01219510.1">
    <property type="protein sequence ID" value="TraesJAG2D03G01219510.1.CDS1"/>
    <property type="gene ID" value="TraesJAG2D03G01219510"/>
</dbReference>
<keyword evidence="1" id="KW-0863">Zinc-finger</keyword>
<dbReference type="Gramene" id="TraesCS2D02G327200.1">
    <property type="protein sequence ID" value="TraesCS2D02G327200.1.cds1"/>
    <property type="gene ID" value="TraesCS2D02G327200"/>
</dbReference>
<dbReference type="OrthoDB" id="3518456at2759"/>
<reference evidence="4" key="2">
    <citation type="submission" date="2018-10" db="UniProtKB">
        <authorList>
            <consortium name="EnsemblPlants"/>
        </authorList>
    </citation>
    <scope>IDENTIFICATION</scope>
</reference>